<dbReference type="PANTHER" id="PTHR43751">
    <property type="entry name" value="SULFATASE"/>
    <property type="match status" value="1"/>
</dbReference>
<dbReference type="CDD" id="cd16027">
    <property type="entry name" value="SGSH"/>
    <property type="match status" value="1"/>
</dbReference>
<dbReference type="PANTHER" id="PTHR43751:SF1">
    <property type="entry name" value="SULFATASE ATSG-RELATED"/>
    <property type="match status" value="1"/>
</dbReference>
<gene>
    <name evidence="3" type="ORF">Poly51_15670</name>
</gene>
<reference evidence="3 4" key="1">
    <citation type="submission" date="2019-02" db="EMBL/GenBank/DDBJ databases">
        <title>Deep-cultivation of Planctomycetes and their phenomic and genomic characterization uncovers novel biology.</title>
        <authorList>
            <person name="Wiegand S."/>
            <person name="Jogler M."/>
            <person name="Boedeker C."/>
            <person name="Pinto D."/>
            <person name="Vollmers J."/>
            <person name="Rivas-Marin E."/>
            <person name="Kohn T."/>
            <person name="Peeters S.H."/>
            <person name="Heuer A."/>
            <person name="Rast P."/>
            <person name="Oberbeckmann S."/>
            <person name="Bunk B."/>
            <person name="Jeske O."/>
            <person name="Meyerdierks A."/>
            <person name="Storesund J.E."/>
            <person name="Kallscheuer N."/>
            <person name="Luecker S."/>
            <person name="Lage O.M."/>
            <person name="Pohl T."/>
            <person name="Merkel B.J."/>
            <person name="Hornburger P."/>
            <person name="Mueller R.-W."/>
            <person name="Bruemmer F."/>
            <person name="Labrenz M."/>
            <person name="Spormann A.M."/>
            <person name="Op Den Camp H."/>
            <person name="Overmann J."/>
            <person name="Amann R."/>
            <person name="Jetten M.S.M."/>
            <person name="Mascher T."/>
            <person name="Medema M.H."/>
            <person name="Devos D.P."/>
            <person name="Kaster A.-K."/>
            <person name="Ovreas L."/>
            <person name="Rohde M."/>
            <person name="Galperin M.Y."/>
            <person name="Jogler C."/>
        </authorList>
    </citation>
    <scope>NUCLEOTIDE SEQUENCE [LARGE SCALE GENOMIC DNA]</scope>
    <source>
        <strain evidence="3 4">Poly51</strain>
    </source>
</reference>
<comment type="caution">
    <text evidence="3">The sequence shown here is derived from an EMBL/GenBank/DDBJ whole genome shotgun (WGS) entry which is preliminary data.</text>
</comment>
<dbReference type="EC" id="3.1.6.1" evidence="3"/>
<dbReference type="GO" id="GO:0004065">
    <property type="term" value="F:arylsulfatase activity"/>
    <property type="evidence" value="ECO:0007669"/>
    <property type="project" value="UniProtKB-EC"/>
</dbReference>
<evidence type="ECO:0000313" key="4">
    <source>
        <dbReference type="Proteomes" id="UP000318288"/>
    </source>
</evidence>
<dbReference type="InterPro" id="IPR017850">
    <property type="entry name" value="Alkaline_phosphatase_core_sf"/>
</dbReference>
<organism evidence="3 4">
    <name type="scientific">Rubripirellula tenax</name>
    <dbReference type="NCBI Taxonomy" id="2528015"/>
    <lineage>
        <taxon>Bacteria</taxon>
        <taxon>Pseudomonadati</taxon>
        <taxon>Planctomycetota</taxon>
        <taxon>Planctomycetia</taxon>
        <taxon>Pirellulales</taxon>
        <taxon>Pirellulaceae</taxon>
        <taxon>Rubripirellula</taxon>
    </lineage>
</organism>
<feature type="compositionally biased region" description="Basic residues" evidence="1">
    <location>
        <begin position="481"/>
        <end position="496"/>
    </location>
</feature>
<dbReference type="AlphaFoldDB" id="A0A5C6FDP0"/>
<keyword evidence="3" id="KW-0378">Hydrolase</keyword>
<dbReference type="InterPro" id="IPR000917">
    <property type="entry name" value="Sulfatase_N"/>
</dbReference>
<feature type="region of interest" description="Disordered" evidence="1">
    <location>
        <begin position="476"/>
        <end position="496"/>
    </location>
</feature>
<evidence type="ECO:0000313" key="3">
    <source>
        <dbReference type="EMBL" id="TWU58787.1"/>
    </source>
</evidence>
<accession>A0A5C6FDP0</accession>
<sequence>MIRAILLATFIASTFPGIPSFDANAAQPNILLFTADDLHAESLGVYNGRPANLTPNLDAFAASGLMFTKAHVNVAICAPCRAVIATGRYSHRSGAMGFMPAREDVPDIVNTLQAAGYHTGILGKVGHSTPKQSMQWDYQFDQKDLGNGRNPDIYYQRTKTFLKECQAANKPFYFMVNSHDPHRPYCDPEKLTKGASMPSCVYQPDEVDVPQFLPDLPGVRAELATYLNSTRRLDDTFGKVLQALGESGESDDTLVLFITDNGIAVPFAKCNAWFHSTHSPLLVRWPGVTEPGTRDESHFVSVVDFFPTFMEAIGVNAPDGLDGRSFLPLLKGQSQTDRDLVFTQIDSKAGGESVPMRCVQNENFGYIYNPFSDGEYWYGNNNEGLTMAAMNRAAKTDPAIQARVNLFRYRVPEELYDLRNDPNCLHNLIDSRDHAATLEILQAKLVAQMTKTTDPMLPAFLNRNDRIKVNEVLSATYGPRSGKRRKSSSRRKALTD</sequence>
<evidence type="ECO:0000256" key="1">
    <source>
        <dbReference type="SAM" id="MobiDB-lite"/>
    </source>
</evidence>
<dbReference type="Pfam" id="PF00884">
    <property type="entry name" value="Sulfatase"/>
    <property type="match status" value="1"/>
</dbReference>
<dbReference type="EMBL" id="SJPW01000002">
    <property type="protein sequence ID" value="TWU58787.1"/>
    <property type="molecule type" value="Genomic_DNA"/>
</dbReference>
<keyword evidence="4" id="KW-1185">Reference proteome</keyword>
<dbReference type="InterPro" id="IPR052701">
    <property type="entry name" value="GAG_Ulvan_Degrading_Sulfatases"/>
</dbReference>
<protein>
    <submittedName>
        <fullName evidence="3">Arylsulfatase</fullName>
        <ecNumber evidence="3">3.1.6.1</ecNumber>
    </submittedName>
</protein>
<dbReference type="RefSeq" id="WP_186775410.1">
    <property type="nucleotide sequence ID" value="NZ_SJPW01000002.1"/>
</dbReference>
<feature type="domain" description="Sulfatase N-terminal" evidence="2">
    <location>
        <begin position="28"/>
        <end position="315"/>
    </location>
</feature>
<name>A0A5C6FDP0_9BACT</name>
<dbReference type="Proteomes" id="UP000318288">
    <property type="component" value="Unassembled WGS sequence"/>
</dbReference>
<evidence type="ECO:0000259" key="2">
    <source>
        <dbReference type="Pfam" id="PF00884"/>
    </source>
</evidence>
<proteinExistence type="predicted"/>
<dbReference type="Gene3D" id="3.40.720.10">
    <property type="entry name" value="Alkaline Phosphatase, subunit A"/>
    <property type="match status" value="1"/>
</dbReference>
<dbReference type="SUPFAM" id="SSF53649">
    <property type="entry name" value="Alkaline phosphatase-like"/>
    <property type="match status" value="1"/>
</dbReference>